<dbReference type="InterPro" id="IPR037069">
    <property type="entry name" value="AcylCoA_DH/ox_N_sf"/>
</dbReference>
<feature type="domain" description="Acyl-CoA dehydrogenase/oxidase C-terminal" evidence="6">
    <location>
        <begin position="224"/>
        <end position="366"/>
    </location>
</feature>
<dbReference type="PROSITE" id="PS00073">
    <property type="entry name" value="ACYL_COA_DH_2"/>
    <property type="match status" value="1"/>
</dbReference>
<reference evidence="8" key="1">
    <citation type="submission" date="2022-12" db="EMBL/GenBank/DDBJ databases">
        <title>Paraconexibacter alkalitolerans sp. nov. and Baekduia alba sp. nov., isolated from soil and emended description of the genera Paraconexibacter (Chun et al., 2020) and Baekduia (An et al., 2020).</title>
        <authorList>
            <person name="Vieira S."/>
            <person name="Huber K.J."/>
            <person name="Geppert A."/>
            <person name="Wolf J."/>
            <person name="Neumann-Schaal M."/>
            <person name="Muesken M."/>
            <person name="Overmann J."/>
        </authorList>
    </citation>
    <scope>NUCLEOTIDE SEQUENCE</scope>
    <source>
        <strain evidence="8">AEG42_29</strain>
    </source>
</reference>
<dbReference type="EC" id="1.3.1.95" evidence="8"/>
<feature type="domain" description="Acyl-CoA dehydrogenase/oxidase N-terminal" evidence="7">
    <location>
        <begin position="15"/>
        <end position="115"/>
    </location>
</feature>
<keyword evidence="3" id="KW-0285">Flavoprotein</keyword>
<name>A0AAU7B3H2_9ACTN</name>
<dbReference type="GO" id="GO:0050660">
    <property type="term" value="F:flavin adenine dinucleotide binding"/>
    <property type="evidence" value="ECO:0007669"/>
    <property type="project" value="InterPro"/>
</dbReference>
<dbReference type="KEGG" id="parq:DSM112329_05405"/>
<dbReference type="EMBL" id="CP114014">
    <property type="protein sequence ID" value="XAY08504.1"/>
    <property type="molecule type" value="Genomic_DNA"/>
</dbReference>
<evidence type="ECO:0000256" key="5">
    <source>
        <dbReference type="ARBA" id="ARBA00023002"/>
    </source>
</evidence>
<comment type="similarity">
    <text evidence="2">Belongs to the acyl-CoA dehydrogenase family.</text>
</comment>
<evidence type="ECO:0000256" key="1">
    <source>
        <dbReference type="ARBA" id="ARBA00001974"/>
    </source>
</evidence>
<dbReference type="PANTHER" id="PTHR43884:SF20">
    <property type="entry name" value="ACYL-COA DEHYDROGENASE FADE28"/>
    <property type="match status" value="1"/>
</dbReference>
<dbReference type="Gene3D" id="1.20.140.10">
    <property type="entry name" value="Butyryl-CoA Dehydrogenase, subunit A, domain 3"/>
    <property type="match status" value="1"/>
</dbReference>
<organism evidence="8">
    <name type="scientific">Paraconexibacter sp. AEG42_29</name>
    <dbReference type="NCBI Taxonomy" id="2997339"/>
    <lineage>
        <taxon>Bacteria</taxon>
        <taxon>Bacillati</taxon>
        <taxon>Actinomycetota</taxon>
        <taxon>Thermoleophilia</taxon>
        <taxon>Solirubrobacterales</taxon>
        <taxon>Paraconexibacteraceae</taxon>
        <taxon>Paraconexibacter</taxon>
    </lineage>
</organism>
<keyword evidence="4" id="KW-0274">FAD</keyword>
<protein>
    <submittedName>
        <fullName evidence="8">Acryloyl-CoA reductase (NADH)</fullName>
        <ecNumber evidence="8">1.3.1.95</ecNumber>
    </submittedName>
</protein>
<dbReference type="InterPro" id="IPR006089">
    <property type="entry name" value="Acyl-CoA_DH_CS"/>
</dbReference>
<evidence type="ECO:0000313" key="8">
    <source>
        <dbReference type="EMBL" id="XAY08504.1"/>
    </source>
</evidence>
<dbReference type="Gene3D" id="2.40.110.10">
    <property type="entry name" value="Butyryl-CoA Dehydrogenase, subunit A, domain 2"/>
    <property type="match status" value="1"/>
</dbReference>
<dbReference type="GO" id="GO:0043958">
    <property type="term" value="F:acryloyl-CoA reductase (NADH) activity"/>
    <property type="evidence" value="ECO:0007669"/>
    <property type="project" value="UniProtKB-EC"/>
</dbReference>
<dbReference type="InterPro" id="IPR013786">
    <property type="entry name" value="AcylCoA_DH/ox_N"/>
</dbReference>
<dbReference type="SUPFAM" id="SSF47203">
    <property type="entry name" value="Acyl-CoA dehydrogenase C-terminal domain-like"/>
    <property type="match status" value="1"/>
</dbReference>
<proteinExistence type="inferred from homology"/>
<dbReference type="Pfam" id="PF00441">
    <property type="entry name" value="Acyl-CoA_dh_1"/>
    <property type="match status" value="1"/>
</dbReference>
<dbReference type="InterPro" id="IPR009100">
    <property type="entry name" value="AcylCoA_DH/oxidase_NM_dom_sf"/>
</dbReference>
<dbReference type="GO" id="GO:0003995">
    <property type="term" value="F:acyl-CoA dehydrogenase activity"/>
    <property type="evidence" value="ECO:0007669"/>
    <property type="project" value="InterPro"/>
</dbReference>
<dbReference type="SUPFAM" id="SSF56645">
    <property type="entry name" value="Acyl-CoA dehydrogenase NM domain-like"/>
    <property type="match status" value="1"/>
</dbReference>
<comment type="cofactor">
    <cofactor evidence="1">
        <name>FAD</name>
        <dbReference type="ChEBI" id="CHEBI:57692"/>
    </cofactor>
</comment>
<dbReference type="PANTHER" id="PTHR43884">
    <property type="entry name" value="ACYL-COA DEHYDROGENASE"/>
    <property type="match status" value="1"/>
</dbReference>
<keyword evidence="5 8" id="KW-0560">Oxidoreductase</keyword>
<evidence type="ECO:0000256" key="4">
    <source>
        <dbReference type="ARBA" id="ARBA00022827"/>
    </source>
</evidence>
<dbReference type="InterPro" id="IPR009075">
    <property type="entry name" value="AcylCo_DH/oxidase_C"/>
</dbReference>
<dbReference type="Gene3D" id="1.10.540.10">
    <property type="entry name" value="Acyl-CoA dehydrogenase/oxidase, N-terminal domain"/>
    <property type="match status" value="1"/>
</dbReference>
<dbReference type="Pfam" id="PF02771">
    <property type="entry name" value="Acyl-CoA_dh_N"/>
    <property type="match status" value="1"/>
</dbReference>
<gene>
    <name evidence="8" type="primary">acrC_3</name>
    <name evidence="8" type="ORF">DSM112329_05405</name>
</gene>
<evidence type="ECO:0000256" key="2">
    <source>
        <dbReference type="ARBA" id="ARBA00009347"/>
    </source>
</evidence>
<evidence type="ECO:0000256" key="3">
    <source>
        <dbReference type="ARBA" id="ARBA00022630"/>
    </source>
</evidence>
<evidence type="ECO:0000259" key="6">
    <source>
        <dbReference type="Pfam" id="PF00441"/>
    </source>
</evidence>
<dbReference type="RefSeq" id="WP_354699684.1">
    <property type="nucleotide sequence ID" value="NZ_CP114014.1"/>
</dbReference>
<evidence type="ECO:0000259" key="7">
    <source>
        <dbReference type="Pfam" id="PF02771"/>
    </source>
</evidence>
<dbReference type="AlphaFoldDB" id="A0AAU7B3H2"/>
<accession>A0AAU7B3H2</accession>
<dbReference type="InterPro" id="IPR036250">
    <property type="entry name" value="AcylCo_DH-like_C"/>
</dbReference>
<sequence length="369" mass="37796">MSIALAGRLPGLFEDEHEALRESFARFLAERVTAETYAGWGEPDGAGVPPSFFAAAAEHGFVAMAIPEEHGGSGVEDPRFGAVLVEAAMHAGLPAVALALGQHNDVCVPALLSCAQDPVLLTRLAGGRSLTALAGPGALTARRSGDVWVLDGSCPAVLGGVHADVLVVIADAGEHAHAFVIDAEVGGLTRAPGVARFGLQAADFADVVLDGVRVPAQRCLGPDTAESVLVGQRLTLAVAAVAGARAALDWTVQYVHERRAFGQPLAAFENTRITLGDVAAELTATSAFVDSCLLAHAAGALGAATAAAAKLRATELQARAVDAGVQLHGGYGYMSEYPIARAYADARMLRMFGGSSEHLRAVIAQAAGV</sequence>
<dbReference type="InterPro" id="IPR046373">
    <property type="entry name" value="Acyl-CoA_Oxase/DH_mid-dom_sf"/>
</dbReference>